<reference evidence="2 3" key="1">
    <citation type="journal article" date="2019" name="Emerg. Microbes Infect.">
        <title>Comprehensive subspecies identification of 175 nontuberculous mycobacteria species based on 7547 genomic profiles.</title>
        <authorList>
            <person name="Matsumoto Y."/>
            <person name="Kinjo T."/>
            <person name="Motooka D."/>
            <person name="Nabeya D."/>
            <person name="Jung N."/>
            <person name="Uechi K."/>
            <person name="Horii T."/>
            <person name="Iida T."/>
            <person name="Fujita J."/>
            <person name="Nakamura S."/>
        </authorList>
    </citation>
    <scope>NUCLEOTIDE SEQUENCE [LARGE SCALE GENOMIC DNA]</scope>
    <source>
        <strain evidence="2 3">JCM 6375</strain>
    </source>
</reference>
<organism evidence="2 3">
    <name type="scientific">Mycolicibacterium moriokaense</name>
    <dbReference type="NCBI Taxonomy" id="39691"/>
    <lineage>
        <taxon>Bacteria</taxon>
        <taxon>Bacillati</taxon>
        <taxon>Actinomycetota</taxon>
        <taxon>Actinomycetes</taxon>
        <taxon>Mycobacteriales</taxon>
        <taxon>Mycobacteriaceae</taxon>
        <taxon>Mycolicibacterium</taxon>
    </lineage>
</organism>
<dbReference type="RefSeq" id="WP_083157470.1">
    <property type="nucleotide sequence ID" value="NZ_AP022560.1"/>
</dbReference>
<evidence type="ECO:0000256" key="1">
    <source>
        <dbReference type="SAM" id="SignalP"/>
    </source>
</evidence>
<accession>A0AAD1H7C0</accession>
<dbReference type="Proteomes" id="UP000466681">
    <property type="component" value="Chromosome"/>
</dbReference>
<evidence type="ECO:0000313" key="3">
    <source>
        <dbReference type="Proteomes" id="UP000466681"/>
    </source>
</evidence>
<sequence length="86" mass="8637">MASKNSIARWTVAVGCACAFAVAPVVTAAPAGACPPSFYTDPFTGQCAAPGTGTPTVNGIPCIPGRHLGTCLGMLQNMPGGYNPWP</sequence>
<feature type="chain" id="PRO_5042266276" description="Intersectin-EH binding protein Ibp1" evidence="1">
    <location>
        <begin position="29"/>
        <end position="86"/>
    </location>
</feature>
<keyword evidence="1" id="KW-0732">Signal</keyword>
<evidence type="ECO:0000313" key="2">
    <source>
        <dbReference type="EMBL" id="BBW99539.1"/>
    </source>
</evidence>
<dbReference type="KEGG" id="mmor:MMOR_04760"/>
<dbReference type="AlphaFoldDB" id="A0AAD1H7C0"/>
<gene>
    <name evidence="2" type="ORF">MMOR_04760</name>
</gene>
<protein>
    <recommendedName>
        <fullName evidence="4">Intersectin-EH binding protein Ibp1</fullName>
    </recommendedName>
</protein>
<feature type="signal peptide" evidence="1">
    <location>
        <begin position="1"/>
        <end position="28"/>
    </location>
</feature>
<proteinExistence type="predicted"/>
<dbReference type="EMBL" id="AP022560">
    <property type="protein sequence ID" value="BBW99539.1"/>
    <property type="molecule type" value="Genomic_DNA"/>
</dbReference>
<keyword evidence="3" id="KW-1185">Reference proteome</keyword>
<evidence type="ECO:0008006" key="4">
    <source>
        <dbReference type="Google" id="ProtNLM"/>
    </source>
</evidence>
<name>A0AAD1H7C0_9MYCO</name>